<comment type="caution">
    <text evidence="1">The sequence shown here is derived from an EMBL/GenBank/DDBJ whole genome shotgun (WGS) entry which is preliminary data.</text>
</comment>
<accession>A0A1F5EGC1</accession>
<evidence type="ECO:0000313" key="2">
    <source>
        <dbReference type="Proteomes" id="UP000186029"/>
    </source>
</evidence>
<dbReference type="STRING" id="1797580.A2Z61_00370"/>
<sequence>MKGIFKTGQEIEKIMNKFIEENRQICWESAFMKDDEYCIGEKNVKKLVTIIYNKFLYRKDEFIPIQ</sequence>
<dbReference type="Proteomes" id="UP000186029">
    <property type="component" value="Unassembled WGS sequence"/>
</dbReference>
<name>A0A1F5EGC1_9BACT</name>
<organism evidence="1 2">
    <name type="scientific">Candidatus Campbellbacteria bacterium RIFCSPLOWO2_02_35_12</name>
    <dbReference type="NCBI Taxonomy" id="1797580"/>
    <lineage>
        <taxon>Bacteria</taxon>
        <taxon>Candidatus Campbelliibacteriota</taxon>
    </lineage>
</organism>
<protein>
    <submittedName>
        <fullName evidence="1">Uncharacterized protein</fullName>
    </submittedName>
</protein>
<reference evidence="1 2" key="1">
    <citation type="journal article" date="2016" name="Nat. Commun.">
        <title>Thousands of microbial genomes shed light on interconnected biogeochemical processes in an aquifer system.</title>
        <authorList>
            <person name="Anantharaman K."/>
            <person name="Brown C.T."/>
            <person name="Hug L.A."/>
            <person name="Sharon I."/>
            <person name="Castelle C.J."/>
            <person name="Probst A.J."/>
            <person name="Thomas B.C."/>
            <person name="Singh A."/>
            <person name="Wilkins M.J."/>
            <person name="Karaoz U."/>
            <person name="Brodie E.L."/>
            <person name="Williams K.H."/>
            <person name="Hubbard S.S."/>
            <person name="Banfield J.F."/>
        </authorList>
    </citation>
    <scope>NUCLEOTIDE SEQUENCE [LARGE SCALE GENOMIC DNA]</scope>
</reference>
<dbReference type="EMBL" id="MFAC01000031">
    <property type="protein sequence ID" value="OGD66469.1"/>
    <property type="molecule type" value="Genomic_DNA"/>
</dbReference>
<proteinExistence type="predicted"/>
<gene>
    <name evidence="1" type="ORF">A2Z61_00370</name>
</gene>
<dbReference type="AlphaFoldDB" id="A0A1F5EGC1"/>
<evidence type="ECO:0000313" key="1">
    <source>
        <dbReference type="EMBL" id="OGD66469.1"/>
    </source>
</evidence>